<dbReference type="GO" id="GO:0005665">
    <property type="term" value="C:RNA polymerase II, core complex"/>
    <property type="evidence" value="ECO:0007669"/>
    <property type="project" value="TreeGrafter"/>
</dbReference>
<reference evidence="8" key="1">
    <citation type="submission" date="2021-01" db="EMBL/GenBank/DDBJ databases">
        <authorList>
            <person name="Corre E."/>
            <person name="Pelletier E."/>
            <person name="Niang G."/>
            <person name="Scheremetjew M."/>
            <person name="Finn R."/>
            <person name="Kale V."/>
            <person name="Holt S."/>
            <person name="Cochrane G."/>
            <person name="Meng A."/>
            <person name="Brown T."/>
            <person name="Cohen L."/>
        </authorList>
    </citation>
    <scope>NUCLEOTIDE SEQUENCE</scope>
    <source>
        <strain evidence="8">CCAP 955/1</strain>
    </source>
</reference>
<dbReference type="InterPro" id="IPR012164">
    <property type="entry name" value="Rpa12/Rpb9/Rpc10/TFS"/>
</dbReference>
<organism evidence="8">
    <name type="scientific">Spumella elongata</name>
    <dbReference type="NCBI Taxonomy" id="89044"/>
    <lineage>
        <taxon>Eukaryota</taxon>
        <taxon>Sar</taxon>
        <taxon>Stramenopiles</taxon>
        <taxon>Ochrophyta</taxon>
        <taxon>Chrysophyceae</taxon>
        <taxon>Chromulinales</taxon>
        <taxon>Chromulinaceae</taxon>
        <taxon>Spumella</taxon>
    </lineage>
</organism>
<keyword evidence="4" id="KW-0862">Zinc</keyword>
<evidence type="ECO:0000256" key="4">
    <source>
        <dbReference type="ARBA" id="ARBA00022833"/>
    </source>
</evidence>
<keyword evidence="2" id="KW-0479">Metal-binding</keyword>
<dbReference type="GO" id="GO:0003899">
    <property type="term" value="F:DNA-directed RNA polymerase activity"/>
    <property type="evidence" value="ECO:0007669"/>
    <property type="project" value="InterPro"/>
</dbReference>
<keyword evidence="3 6" id="KW-0863">Zinc-finger</keyword>
<dbReference type="GO" id="GO:0006367">
    <property type="term" value="P:transcription initiation at RNA polymerase II promoter"/>
    <property type="evidence" value="ECO:0007669"/>
    <property type="project" value="TreeGrafter"/>
</dbReference>
<accession>A0A7S3HGL0</accession>
<dbReference type="InterPro" id="IPR034012">
    <property type="entry name" value="Zn_ribbon_RPB9_C"/>
</dbReference>
<name>A0A7S3HGL0_9STRA</name>
<dbReference type="GO" id="GO:0006283">
    <property type="term" value="P:transcription-coupled nucleotide-excision repair"/>
    <property type="evidence" value="ECO:0007669"/>
    <property type="project" value="TreeGrafter"/>
</dbReference>
<dbReference type="GO" id="GO:0003676">
    <property type="term" value="F:nucleic acid binding"/>
    <property type="evidence" value="ECO:0007669"/>
    <property type="project" value="InterPro"/>
</dbReference>
<dbReference type="AlphaFoldDB" id="A0A7S3HGL0"/>
<dbReference type="Gene3D" id="2.20.25.10">
    <property type="match status" value="2"/>
</dbReference>
<dbReference type="Pfam" id="PF01096">
    <property type="entry name" value="Zn_ribbon_TFIIS"/>
    <property type="match status" value="1"/>
</dbReference>
<evidence type="ECO:0000259" key="7">
    <source>
        <dbReference type="PROSITE" id="PS51133"/>
    </source>
</evidence>
<evidence type="ECO:0000256" key="3">
    <source>
        <dbReference type="ARBA" id="ARBA00022771"/>
    </source>
</evidence>
<dbReference type="SMART" id="SM00661">
    <property type="entry name" value="RPOL9"/>
    <property type="match status" value="1"/>
</dbReference>
<comment type="subcellular location">
    <subcellularLocation>
        <location evidence="1">Nucleus</location>
        <location evidence="1">Nucleolus</location>
    </subcellularLocation>
</comment>
<dbReference type="InterPro" id="IPR001529">
    <property type="entry name" value="Zn_ribbon_RPB9"/>
</dbReference>
<protein>
    <recommendedName>
        <fullName evidence="7">TFIIS-type domain-containing protein</fullName>
    </recommendedName>
</protein>
<evidence type="ECO:0000313" key="8">
    <source>
        <dbReference type="EMBL" id="CAE0294788.1"/>
    </source>
</evidence>
<dbReference type="GO" id="GO:0005730">
    <property type="term" value="C:nucleolus"/>
    <property type="evidence" value="ECO:0007669"/>
    <property type="project" value="UniProtKB-SubCell"/>
</dbReference>
<dbReference type="PANTHER" id="PTHR11239:SF1">
    <property type="entry name" value="DNA-DIRECTED RNA POLYMERASE II SUBUNIT RPB9"/>
    <property type="match status" value="1"/>
</dbReference>
<proteinExistence type="predicted"/>
<dbReference type="PROSITE" id="PS51133">
    <property type="entry name" value="ZF_TFIIS_2"/>
    <property type="match status" value="1"/>
</dbReference>
<evidence type="ECO:0000256" key="5">
    <source>
        <dbReference type="ARBA" id="ARBA00023242"/>
    </source>
</evidence>
<keyword evidence="5" id="KW-0539">Nucleus</keyword>
<dbReference type="SUPFAM" id="SSF57783">
    <property type="entry name" value="Zinc beta-ribbon"/>
    <property type="match status" value="2"/>
</dbReference>
<dbReference type="PANTHER" id="PTHR11239">
    <property type="entry name" value="DNA-DIRECTED RNA POLYMERASE"/>
    <property type="match status" value="1"/>
</dbReference>
<dbReference type="EMBL" id="HBIC01046409">
    <property type="protein sequence ID" value="CAE0294788.1"/>
    <property type="molecule type" value="Transcribed_RNA"/>
</dbReference>
<dbReference type="InterPro" id="IPR001222">
    <property type="entry name" value="Znf_TFIIS"/>
</dbReference>
<evidence type="ECO:0000256" key="2">
    <source>
        <dbReference type="ARBA" id="ARBA00022723"/>
    </source>
</evidence>
<sequence>MMRFCQQCNNLLYPRENRQLKALEYYCKQNDCPYTEINLPSTCVFVNEIIKDSSTRLEVILSDVNKDPTLQRSRDINCTGCGFNEAVFFQAEQTTKSTALNLVFVCCNCGHKWMD</sequence>
<evidence type="ECO:0000256" key="1">
    <source>
        <dbReference type="ARBA" id="ARBA00004604"/>
    </source>
</evidence>
<dbReference type="GO" id="GO:0001193">
    <property type="term" value="P:maintenance of transcriptional fidelity during transcription elongation by RNA polymerase II"/>
    <property type="evidence" value="ECO:0007669"/>
    <property type="project" value="TreeGrafter"/>
</dbReference>
<dbReference type="GO" id="GO:0008270">
    <property type="term" value="F:zinc ion binding"/>
    <property type="evidence" value="ECO:0007669"/>
    <property type="project" value="UniProtKB-KW"/>
</dbReference>
<gene>
    <name evidence="8" type="ORF">SELO1098_LOCUS23640</name>
</gene>
<dbReference type="CDD" id="cd10508">
    <property type="entry name" value="Zn-ribbon_RPB9"/>
    <property type="match status" value="1"/>
</dbReference>
<evidence type="ECO:0000256" key="6">
    <source>
        <dbReference type="PROSITE-ProRule" id="PRU00472"/>
    </source>
</evidence>
<dbReference type="Pfam" id="PF02150">
    <property type="entry name" value="Zn_ribbon_RPB9"/>
    <property type="match status" value="1"/>
</dbReference>
<feature type="domain" description="TFIIS-type" evidence="7">
    <location>
        <begin position="74"/>
        <end position="114"/>
    </location>
</feature>